<accession>A0ABT0DP77</accession>
<dbReference type="EMBL" id="JALKCG010000005">
    <property type="protein sequence ID" value="MCK0209081.1"/>
    <property type="molecule type" value="Genomic_DNA"/>
</dbReference>
<comment type="caution">
    <text evidence="1">The sequence shown here is derived from an EMBL/GenBank/DDBJ whole genome shotgun (WGS) entry which is preliminary data.</text>
</comment>
<evidence type="ECO:0000313" key="2">
    <source>
        <dbReference type="Proteomes" id="UP001202867"/>
    </source>
</evidence>
<name>A0ABT0DP77_9HYPH</name>
<keyword evidence="2" id="KW-1185">Reference proteome</keyword>
<reference evidence="1 2" key="1">
    <citation type="submission" date="2022-04" db="EMBL/GenBank/DDBJ databases">
        <authorList>
            <person name="Grouzdev D.S."/>
            <person name="Pantiukh K.S."/>
            <person name="Krutkina M.S."/>
        </authorList>
    </citation>
    <scope>NUCLEOTIDE SEQUENCE [LARGE SCALE GENOMIC DNA]</scope>
    <source>
        <strain evidence="1 2">Jip08</strain>
    </source>
</reference>
<proteinExistence type="predicted"/>
<protein>
    <submittedName>
        <fullName evidence="1">Uncharacterized protein</fullName>
    </submittedName>
</protein>
<dbReference type="Proteomes" id="UP001202867">
    <property type="component" value="Unassembled WGS sequence"/>
</dbReference>
<reference evidence="2" key="2">
    <citation type="submission" date="2023-07" db="EMBL/GenBank/DDBJ databases">
        <title>Ancylobacter moscoviensis sp. nov., facultatively methylotrophic bacteria from activated sludge and the reclassification of Starkeya novella (Starkey 1934) Kelly et al. 2000 as Ancylobacter novellus comb. nov., Starkeya koreensis Im et al. 2006 as Ancylobacter koreensis comb.nov., Angulomicrobium tetraedrale Vasil'eva et al. 1986 as Ancylobacter tetraedralis comb. nov., Angulomicrobium amanitiforme Fritz et al. 2004 as Ancylobacter amanitiformis comb. nov. and Methylorhabdus multivorans Doronina et al. 1996 as Ancylobacter multivorans comb. nov. and emended description of the genus Ancylobacter.</title>
        <authorList>
            <person name="Doronina N."/>
            <person name="Chemodurova A."/>
            <person name="Grouzdev D."/>
            <person name="Koziaeva V."/>
            <person name="Shi W."/>
            <person name="Wu L."/>
            <person name="Kaparullina E."/>
        </authorList>
    </citation>
    <scope>NUCLEOTIDE SEQUENCE [LARGE SCALE GENOMIC DNA]</scope>
    <source>
        <strain evidence="2">Jip08</strain>
    </source>
</reference>
<dbReference type="RefSeq" id="WP_247201591.1">
    <property type="nucleotide sequence ID" value="NZ_JALKCG010000005.1"/>
</dbReference>
<organism evidence="1 2">
    <name type="scientific">Ancylobacter koreensis</name>
    <dbReference type="NCBI Taxonomy" id="266121"/>
    <lineage>
        <taxon>Bacteria</taxon>
        <taxon>Pseudomonadati</taxon>
        <taxon>Pseudomonadota</taxon>
        <taxon>Alphaproteobacteria</taxon>
        <taxon>Hyphomicrobiales</taxon>
        <taxon>Xanthobacteraceae</taxon>
        <taxon>Ancylobacter</taxon>
    </lineage>
</organism>
<gene>
    <name evidence="1" type="ORF">MWN33_13680</name>
</gene>
<sequence length="49" mass="5569">MSEDCVRATDAFAMAYLRKRGARLRVRPEVWRALSTAGADMSLYMCDAR</sequence>
<evidence type="ECO:0000313" key="1">
    <source>
        <dbReference type="EMBL" id="MCK0209081.1"/>
    </source>
</evidence>